<organism evidence="1 2">
    <name type="scientific">Blepharisma stoltei</name>
    <dbReference type="NCBI Taxonomy" id="1481888"/>
    <lineage>
        <taxon>Eukaryota</taxon>
        <taxon>Sar</taxon>
        <taxon>Alveolata</taxon>
        <taxon>Ciliophora</taxon>
        <taxon>Postciliodesmatophora</taxon>
        <taxon>Heterotrichea</taxon>
        <taxon>Heterotrichida</taxon>
        <taxon>Blepharismidae</taxon>
        <taxon>Blepharisma</taxon>
    </lineage>
</organism>
<proteinExistence type="predicted"/>
<keyword evidence="2" id="KW-1185">Reference proteome</keyword>
<sequence length="79" mass="9064">MAHVSFSGSPFGSISHKQCIIADNLHQQCLSEMKSKNDYLCPDTLQAYRRWCPSDIRAQQAYFRYERHLARETGKALAS</sequence>
<dbReference type="AlphaFoldDB" id="A0AAU9K805"/>
<dbReference type="Proteomes" id="UP001162131">
    <property type="component" value="Unassembled WGS sequence"/>
</dbReference>
<reference evidence="1" key="1">
    <citation type="submission" date="2021-09" db="EMBL/GenBank/DDBJ databases">
        <authorList>
            <consortium name="AG Swart"/>
            <person name="Singh M."/>
            <person name="Singh A."/>
            <person name="Seah K."/>
            <person name="Emmerich C."/>
        </authorList>
    </citation>
    <scope>NUCLEOTIDE SEQUENCE</scope>
    <source>
        <strain evidence="1">ATCC30299</strain>
    </source>
</reference>
<protein>
    <submittedName>
        <fullName evidence="1">Uncharacterized protein</fullName>
    </submittedName>
</protein>
<dbReference type="EMBL" id="CAJZBQ010000053">
    <property type="protein sequence ID" value="CAG9331784.1"/>
    <property type="molecule type" value="Genomic_DNA"/>
</dbReference>
<gene>
    <name evidence="1" type="ORF">BSTOLATCC_MIC53845</name>
</gene>
<accession>A0AAU9K805</accession>
<evidence type="ECO:0000313" key="1">
    <source>
        <dbReference type="EMBL" id="CAG9331784.1"/>
    </source>
</evidence>
<evidence type="ECO:0000313" key="2">
    <source>
        <dbReference type="Proteomes" id="UP001162131"/>
    </source>
</evidence>
<comment type="caution">
    <text evidence="1">The sequence shown here is derived from an EMBL/GenBank/DDBJ whole genome shotgun (WGS) entry which is preliminary data.</text>
</comment>
<name>A0AAU9K805_9CILI</name>